<dbReference type="EMBL" id="BDCO01000003">
    <property type="protein sequence ID" value="GAT35332.1"/>
    <property type="molecule type" value="Genomic_DNA"/>
</dbReference>
<dbReference type="AlphaFoldDB" id="A0A146GDV2"/>
<dbReference type="InterPro" id="IPR045584">
    <property type="entry name" value="Pilin-like"/>
</dbReference>
<dbReference type="InParanoid" id="A0A146GDV2"/>
<keyword evidence="2" id="KW-1185">Reference proteome</keyword>
<reference evidence="2" key="1">
    <citation type="journal article" date="2017" name="Genome Announc.">
        <title>Draft Genome Sequence of Terrimicrobium sacchariphilum NM-5T, a Facultative Anaerobic Soil Bacterium of the Class Spartobacteria.</title>
        <authorList>
            <person name="Qiu Y.L."/>
            <person name="Tourlousse D.M."/>
            <person name="Matsuura N."/>
            <person name="Ohashi A."/>
            <person name="Sekiguchi Y."/>
        </authorList>
    </citation>
    <scope>NUCLEOTIDE SEQUENCE [LARGE SCALE GENOMIC DNA]</scope>
    <source>
        <strain evidence="2">NM-5</strain>
    </source>
</reference>
<protein>
    <recommendedName>
        <fullName evidence="3">Verru_Chthon cassette protein D</fullName>
    </recommendedName>
</protein>
<dbReference type="Proteomes" id="UP000076023">
    <property type="component" value="Unassembled WGS sequence"/>
</dbReference>
<comment type="caution">
    <text evidence="1">The sequence shown here is derived from an EMBL/GenBank/DDBJ whole genome shotgun (WGS) entry which is preliminary data.</text>
</comment>
<gene>
    <name evidence="1" type="ORF">TSACC_3397</name>
</gene>
<evidence type="ECO:0008006" key="3">
    <source>
        <dbReference type="Google" id="ProtNLM"/>
    </source>
</evidence>
<sequence>MNKPYLSKRSAFSVVELLTVVSLISVLTVMVTPAVSSIMGATGTTRAVNDVSTVMEHARQSAMKLSTWVWVGVADVTAFNNGSPQICVVELASKDGSSDLSADNLMPLRRNLNVQGVRFSSEPDPNATVIGDSTPASTLDWPVVTTSGRRSVDFAKYVIGFSPKGEALLGGDVSPAWIKVPFVAHNNSSDLKSVLVSGPSGQVVVVH</sequence>
<dbReference type="RefSeq" id="WP_153811546.1">
    <property type="nucleotide sequence ID" value="NZ_BDCO01000003.1"/>
</dbReference>
<dbReference type="OrthoDB" id="9823399at2"/>
<proteinExistence type="predicted"/>
<organism evidence="1 2">
    <name type="scientific">Terrimicrobium sacchariphilum</name>
    <dbReference type="NCBI Taxonomy" id="690879"/>
    <lineage>
        <taxon>Bacteria</taxon>
        <taxon>Pseudomonadati</taxon>
        <taxon>Verrucomicrobiota</taxon>
        <taxon>Terrimicrobiia</taxon>
        <taxon>Terrimicrobiales</taxon>
        <taxon>Terrimicrobiaceae</taxon>
        <taxon>Terrimicrobium</taxon>
    </lineage>
</organism>
<name>A0A146GDV2_TERSA</name>
<dbReference type="STRING" id="690879.TSACC_3397"/>
<evidence type="ECO:0000313" key="1">
    <source>
        <dbReference type="EMBL" id="GAT35332.1"/>
    </source>
</evidence>
<accession>A0A146GDV2</accession>
<dbReference type="SUPFAM" id="SSF54523">
    <property type="entry name" value="Pili subunits"/>
    <property type="match status" value="1"/>
</dbReference>
<evidence type="ECO:0000313" key="2">
    <source>
        <dbReference type="Proteomes" id="UP000076023"/>
    </source>
</evidence>